<feature type="region of interest" description="Disordered" evidence="1">
    <location>
        <begin position="36"/>
        <end position="60"/>
    </location>
</feature>
<evidence type="ECO:0000313" key="2">
    <source>
        <dbReference type="EMBL" id="KAK4184039.1"/>
    </source>
</evidence>
<keyword evidence="3" id="KW-1185">Reference proteome</keyword>
<proteinExistence type="predicted"/>
<gene>
    <name evidence="2" type="ORF">QBC35DRAFT_75956</name>
</gene>
<dbReference type="EMBL" id="MU864509">
    <property type="protein sequence ID" value="KAK4184039.1"/>
    <property type="molecule type" value="Genomic_DNA"/>
</dbReference>
<evidence type="ECO:0000256" key="1">
    <source>
        <dbReference type="SAM" id="MobiDB-lite"/>
    </source>
</evidence>
<reference evidence="2" key="1">
    <citation type="journal article" date="2023" name="Mol. Phylogenet. Evol.">
        <title>Genome-scale phylogeny and comparative genomics of the fungal order Sordariales.</title>
        <authorList>
            <person name="Hensen N."/>
            <person name="Bonometti L."/>
            <person name="Westerberg I."/>
            <person name="Brannstrom I.O."/>
            <person name="Guillou S."/>
            <person name="Cros-Aarteil S."/>
            <person name="Calhoun S."/>
            <person name="Haridas S."/>
            <person name="Kuo A."/>
            <person name="Mondo S."/>
            <person name="Pangilinan J."/>
            <person name="Riley R."/>
            <person name="LaButti K."/>
            <person name="Andreopoulos B."/>
            <person name="Lipzen A."/>
            <person name="Chen C."/>
            <person name="Yan M."/>
            <person name="Daum C."/>
            <person name="Ng V."/>
            <person name="Clum A."/>
            <person name="Steindorff A."/>
            <person name="Ohm R.A."/>
            <person name="Martin F."/>
            <person name="Silar P."/>
            <person name="Natvig D.O."/>
            <person name="Lalanne C."/>
            <person name="Gautier V."/>
            <person name="Ament-Velasquez S.L."/>
            <person name="Kruys A."/>
            <person name="Hutchinson M.I."/>
            <person name="Powell A.J."/>
            <person name="Barry K."/>
            <person name="Miller A.N."/>
            <person name="Grigoriev I.V."/>
            <person name="Debuchy R."/>
            <person name="Gladieux P."/>
            <person name="Hiltunen Thoren M."/>
            <person name="Johannesson H."/>
        </authorList>
    </citation>
    <scope>NUCLEOTIDE SEQUENCE</scope>
    <source>
        <strain evidence="2">PSN309</strain>
    </source>
</reference>
<accession>A0AAN6WL52</accession>
<sequence length="80" mass="9029">MSLSLHEAITRSIFIWLRGTDGFPIAEREIREHEWINNLDESDDESASPEGDGRSIGAKGNATVGSWIARAVTYRRDSFY</sequence>
<dbReference type="AlphaFoldDB" id="A0AAN6WL52"/>
<protein>
    <submittedName>
        <fullName evidence="2">Uncharacterized protein</fullName>
    </submittedName>
</protein>
<evidence type="ECO:0000313" key="3">
    <source>
        <dbReference type="Proteomes" id="UP001302126"/>
    </source>
</evidence>
<reference evidence="2" key="2">
    <citation type="submission" date="2023-05" db="EMBL/GenBank/DDBJ databases">
        <authorList>
            <consortium name="Lawrence Berkeley National Laboratory"/>
            <person name="Steindorff A."/>
            <person name="Hensen N."/>
            <person name="Bonometti L."/>
            <person name="Westerberg I."/>
            <person name="Brannstrom I.O."/>
            <person name="Guillou S."/>
            <person name="Cros-Aarteil S."/>
            <person name="Calhoun S."/>
            <person name="Haridas S."/>
            <person name="Kuo A."/>
            <person name="Mondo S."/>
            <person name="Pangilinan J."/>
            <person name="Riley R."/>
            <person name="Labutti K."/>
            <person name="Andreopoulos B."/>
            <person name="Lipzen A."/>
            <person name="Chen C."/>
            <person name="Yanf M."/>
            <person name="Daum C."/>
            <person name="Ng V."/>
            <person name="Clum A."/>
            <person name="Ohm R."/>
            <person name="Martin F."/>
            <person name="Silar P."/>
            <person name="Natvig D."/>
            <person name="Lalanne C."/>
            <person name="Gautier V."/>
            <person name="Ament-Velasquez S.L."/>
            <person name="Kruys A."/>
            <person name="Hutchinson M.I."/>
            <person name="Powell A.J."/>
            <person name="Barry K."/>
            <person name="Miller A.N."/>
            <person name="Grigoriev I.V."/>
            <person name="Debuchy R."/>
            <person name="Gladieux P."/>
            <person name="Thoren M.H."/>
            <person name="Johannesson H."/>
        </authorList>
    </citation>
    <scope>NUCLEOTIDE SEQUENCE</scope>
    <source>
        <strain evidence="2">PSN309</strain>
    </source>
</reference>
<dbReference type="Proteomes" id="UP001302126">
    <property type="component" value="Unassembled WGS sequence"/>
</dbReference>
<name>A0AAN6WL52_9PEZI</name>
<organism evidence="2 3">
    <name type="scientific">Podospora australis</name>
    <dbReference type="NCBI Taxonomy" id="1536484"/>
    <lineage>
        <taxon>Eukaryota</taxon>
        <taxon>Fungi</taxon>
        <taxon>Dikarya</taxon>
        <taxon>Ascomycota</taxon>
        <taxon>Pezizomycotina</taxon>
        <taxon>Sordariomycetes</taxon>
        <taxon>Sordariomycetidae</taxon>
        <taxon>Sordariales</taxon>
        <taxon>Podosporaceae</taxon>
        <taxon>Podospora</taxon>
    </lineage>
</organism>
<comment type="caution">
    <text evidence="2">The sequence shown here is derived from an EMBL/GenBank/DDBJ whole genome shotgun (WGS) entry which is preliminary data.</text>
</comment>